<dbReference type="SUPFAM" id="SSF54913">
    <property type="entry name" value="GlnB-like"/>
    <property type="match status" value="1"/>
</dbReference>
<evidence type="ECO:0000256" key="1">
    <source>
        <dbReference type="ARBA" id="ARBA00010169"/>
    </source>
</evidence>
<protein>
    <submittedName>
        <fullName evidence="2">CutA1 divalent ion tolerance protein</fullName>
    </submittedName>
</protein>
<accession>B3QYW0</accession>
<dbReference type="InterPro" id="IPR004323">
    <property type="entry name" value="Ion_tolerance_CutA"/>
</dbReference>
<dbReference type="PANTHER" id="PTHR23419">
    <property type="entry name" value="DIVALENT CATION TOLERANCE CUTA-RELATED"/>
    <property type="match status" value="1"/>
</dbReference>
<gene>
    <name evidence="2" type="ordered locus">Ctha_1189</name>
</gene>
<evidence type="ECO:0000313" key="3">
    <source>
        <dbReference type="Proteomes" id="UP000001208"/>
    </source>
</evidence>
<dbReference type="eggNOG" id="COG1324">
    <property type="taxonomic scope" value="Bacteria"/>
</dbReference>
<dbReference type="AlphaFoldDB" id="B3QYW0"/>
<dbReference type="RefSeq" id="WP_012499737.1">
    <property type="nucleotide sequence ID" value="NC_011026.1"/>
</dbReference>
<sequence>MRYCVVITTCAKKEEAEALAAKILEKKLAACVQLSEIQSFYEWDGKICNVSEIKLMLKTRTVLYPQLEACIVENHRYDVPEIIQLPIHAGLNAYLNWLNDVTQGGDAEE</sequence>
<proteinExistence type="inferred from homology"/>
<dbReference type="Pfam" id="PF03091">
    <property type="entry name" value="CutA1"/>
    <property type="match status" value="1"/>
</dbReference>
<dbReference type="EMBL" id="CP001100">
    <property type="protein sequence ID" value="ACF13653.1"/>
    <property type="molecule type" value="Genomic_DNA"/>
</dbReference>
<dbReference type="InterPro" id="IPR011322">
    <property type="entry name" value="N-reg_PII-like_a/b"/>
</dbReference>
<keyword evidence="3" id="KW-1185">Reference proteome</keyword>
<dbReference type="InterPro" id="IPR015867">
    <property type="entry name" value="N-reg_PII/ATP_PRibTrfase_C"/>
</dbReference>
<reference evidence="2 3" key="1">
    <citation type="submission" date="2008-06" db="EMBL/GenBank/DDBJ databases">
        <title>Complete sequence of Chloroherpeton thalassium ATCC 35110.</title>
        <authorList>
            <consortium name="US DOE Joint Genome Institute"/>
            <person name="Lucas S."/>
            <person name="Copeland A."/>
            <person name="Lapidus A."/>
            <person name="Glavina del Rio T."/>
            <person name="Dalin E."/>
            <person name="Tice H."/>
            <person name="Bruce D."/>
            <person name="Goodwin L."/>
            <person name="Pitluck S."/>
            <person name="Schmutz J."/>
            <person name="Larimer F."/>
            <person name="Land M."/>
            <person name="Hauser L."/>
            <person name="Kyrpides N."/>
            <person name="Mikhailova N."/>
            <person name="Liu Z."/>
            <person name="Li T."/>
            <person name="Zhao F."/>
            <person name="Overmann J."/>
            <person name="Bryant D.A."/>
            <person name="Richardson P."/>
        </authorList>
    </citation>
    <scope>NUCLEOTIDE SEQUENCE [LARGE SCALE GENOMIC DNA]</scope>
    <source>
        <strain evidence="3">ATCC 35110 / GB-78</strain>
    </source>
</reference>
<dbReference type="STRING" id="517418.Ctha_1189"/>
<dbReference type="KEGG" id="cts:Ctha_1189"/>
<dbReference type="HOGENOM" id="CLU_098807_2_0_10"/>
<dbReference type="GO" id="GO:0010038">
    <property type="term" value="P:response to metal ion"/>
    <property type="evidence" value="ECO:0007669"/>
    <property type="project" value="InterPro"/>
</dbReference>
<evidence type="ECO:0000313" key="2">
    <source>
        <dbReference type="EMBL" id="ACF13653.1"/>
    </source>
</evidence>
<name>B3QYW0_CHLT3</name>
<dbReference type="OrthoDB" id="37622at2"/>
<comment type="similarity">
    <text evidence="1">Belongs to the CutA family.</text>
</comment>
<organism evidence="2 3">
    <name type="scientific">Chloroherpeton thalassium (strain ATCC 35110 / GB-78)</name>
    <dbReference type="NCBI Taxonomy" id="517418"/>
    <lineage>
        <taxon>Bacteria</taxon>
        <taxon>Pseudomonadati</taxon>
        <taxon>Chlorobiota</taxon>
        <taxon>Chlorobiia</taxon>
        <taxon>Chlorobiales</taxon>
        <taxon>Chloroherpetonaceae</taxon>
        <taxon>Chloroherpeton</taxon>
    </lineage>
</organism>
<dbReference type="GO" id="GO:0005507">
    <property type="term" value="F:copper ion binding"/>
    <property type="evidence" value="ECO:0007669"/>
    <property type="project" value="TreeGrafter"/>
</dbReference>
<dbReference type="Gene3D" id="3.30.70.120">
    <property type="match status" value="1"/>
</dbReference>
<dbReference type="Proteomes" id="UP000001208">
    <property type="component" value="Chromosome"/>
</dbReference>
<dbReference type="PANTHER" id="PTHR23419:SF8">
    <property type="entry name" value="FI09726P"/>
    <property type="match status" value="1"/>
</dbReference>